<proteinExistence type="predicted"/>
<accession>A0AAD7G6J7</accession>
<dbReference type="Proteomes" id="UP001221757">
    <property type="component" value="Unassembled WGS sequence"/>
</dbReference>
<comment type="caution">
    <text evidence="1">The sequence shown here is derived from an EMBL/GenBank/DDBJ whole genome shotgun (WGS) entry which is preliminary data.</text>
</comment>
<evidence type="ECO:0000313" key="1">
    <source>
        <dbReference type="EMBL" id="KAJ7664747.1"/>
    </source>
</evidence>
<gene>
    <name evidence="1" type="ORF">B0H17DRAFT_1143598</name>
</gene>
<reference evidence="1" key="1">
    <citation type="submission" date="2023-03" db="EMBL/GenBank/DDBJ databases">
        <title>Massive genome expansion in bonnet fungi (Mycena s.s.) driven by repeated elements and novel gene families across ecological guilds.</title>
        <authorList>
            <consortium name="Lawrence Berkeley National Laboratory"/>
            <person name="Harder C.B."/>
            <person name="Miyauchi S."/>
            <person name="Viragh M."/>
            <person name="Kuo A."/>
            <person name="Thoen E."/>
            <person name="Andreopoulos B."/>
            <person name="Lu D."/>
            <person name="Skrede I."/>
            <person name="Drula E."/>
            <person name="Henrissat B."/>
            <person name="Morin E."/>
            <person name="Kohler A."/>
            <person name="Barry K."/>
            <person name="LaButti K."/>
            <person name="Morin E."/>
            <person name="Salamov A."/>
            <person name="Lipzen A."/>
            <person name="Mereny Z."/>
            <person name="Hegedus B."/>
            <person name="Baldrian P."/>
            <person name="Stursova M."/>
            <person name="Weitz H."/>
            <person name="Taylor A."/>
            <person name="Grigoriev I.V."/>
            <person name="Nagy L.G."/>
            <person name="Martin F."/>
            <person name="Kauserud H."/>
        </authorList>
    </citation>
    <scope>NUCLEOTIDE SEQUENCE</scope>
    <source>
        <strain evidence="1">CBHHK067</strain>
    </source>
</reference>
<keyword evidence="2" id="KW-1185">Reference proteome</keyword>
<dbReference type="AlphaFoldDB" id="A0AAD7G6J7"/>
<name>A0AAD7G6J7_MYCRO</name>
<organism evidence="1 2">
    <name type="scientific">Mycena rosella</name>
    <name type="common">Pink bonnet</name>
    <name type="synonym">Agaricus rosellus</name>
    <dbReference type="NCBI Taxonomy" id="1033263"/>
    <lineage>
        <taxon>Eukaryota</taxon>
        <taxon>Fungi</taxon>
        <taxon>Dikarya</taxon>
        <taxon>Basidiomycota</taxon>
        <taxon>Agaricomycotina</taxon>
        <taxon>Agaricomycetes</taxon>
        <taxon>Agaricomycetidae</taxon>
        <taxon>Agaricales</taxon>
        <taxon>Marasmiineae</taxon>
        <taxon>Mycenaceae</taxon>
        <taxon>Mycena</taxon>
    </lineage>
</organism>
<dbReference type="EMBL" id="JARKIE010000221">
    <property type="protein sequence ID" value="KAJ7664747.1"/>
    <property type="molecule type" value="Genomic_DNA"/>
</dbReference>
<evidence type="ECO:0000313" key="2">
    <source>
        <dbReference type="Proteomes" id="UP001221757"/>
    </source>
</evidence>
<protein>
    <submittedName>
        <fullName evidence="1">Uncharacterized protein</fullName>
    </submittedName>
</protein>
<sequence>MPSAADYIGSSLNQKVQIPWKRPPSGPGVAVLVRKCAESRYLGARDRVCMVLRQIQGAIRCTFQAQIKWFNFQSNLGPGRVFWSKMIKTGPKWKKKLPAPYVPQTAVKNG</sequence>